<dbReference type="RefSeq" id="WP_379578814.1">
    <property type="nucleotide sequence ID" value="NZ_JBHUFV010000061.1"/>
</dbReference>
<organism evidence="1 2">
    <name type="scientific">Nonomuraea mangrovi</name>
    <dbReference type="NCBI Taxonomy" id="2316207"/>
    <lineage>
        <taxon>Bacteria</taxon>
        <taxon>Bacillati</taxon>
        <taxon>Actinomycetota</taxon>
        <taxon>Actinomycetes</taxon>
        <taxon>Streptosporangiales</taxon>
        <taxon>Streptosporangiaceae</taxon>
        <taxon>Nonomuraea</taxon>
    </lineage>
</organism>
<dbReference type="InterPro" id="IPR012349">
    <property type="entry name" value="Split_barrel_FMN-bd"/>
</dbReference>
<sequence>MLIHPWDAGSPEESLAFVRDNQFGTLIASGRDRAVPVVVPTQFLLVDDATVVLHLARPNPVWPAIEENPKVVLSVTGPWTYIKGEWRAEPGTDPRLGVPTTYYSAVQLVCTAEIVKDDEGKLEVLRRQIADLEPTLGDPALMPRLMSGIRGLRLTIDEIRGKFKYDGHKDEEHRERVQNAVTKAKSMLS</sequence>
<dbReference type="PANTHER" id="PTHR35802:SF1">
    <property type="entry name" value="PROTEASE SYNTHASE AND SPORULATION PROTEIN PAI 2"/>
    <property type="match status" value="1"/>
</dbReference>
<comment type="caution">
    <text evidence="1">The sequence shown here is derived from an EMBL/GenBank/DDBJ whole genome shotgun (WGS) entry which is preliminary data.</text>
</comment>
<proteinExistence type="predicted"/>
<keyword evidence="2" id="KW-1185">Reference proteome</keyword>
<dbReference type="Gene3D" id="2.30.110.10">
    <property type="entry name" value="Electron Transport, Fmn-binding Protein, Chain A"/>
    <property type="match status" value="1"/>
</dbReference>
<dbReference type="Proteomes" id="UP001597368">
    <property type="component" value="Unassembled WGS sequence"/>
</dbReference>
<evidence type="ECO:0000313" key="2">
    <source>
        <dbReference type="Proteomes" id="UP001597368"/>
    </source>
</evidence>
<protein>
    <submittedName>
        <fullName evidence="1">FMN-binding negative transcriptional regulator</fullName>
    </submittedName>
</protein>
<evidence type="ECO:0000313" key="1">
    <source>
        <dbReference type="EMBL" id="MFD1937539.1"/>
    </source>
</evidence>
<reference evidence="2" key="1">
    <citation type="journal article" date="2019" name="Int. J. Syst. Evol. Microbiol.">
        <title>The Global Catalogue of Microorganisms (GCM) 10K type strain sequencing project: providing services to taxonomists for standard genome sequencing and annotation.</title>
        <authorList>
            <consortium name="The Broad Institute Genomics Platform"/>
            <consortium name="The Broad Institute Genome Sequencing Center for Infectious Disease"/>
            <person name="Wu L."/>
            <person name="Ma J."/>
        </authorList>
    </citation>
    <scope>NUCLEOTIDE SEQUENCE [LARGE SCALE GENOMIC DNA]</scope>
    <source>
        <strain evidence="2">ICMP 6774ER</strain>
    </source>
</reference>
<gene>
    <name evidence="1" type="ORF">ACFSKW_39335</name>
</gene>
<dbReference type="Pfam" id="PF04299">
    <property type="entry name" value="FMN_bind_2"/>
    <property type="match status" value="1"/>
</dbReference>
<name>A0ABW4T8F7_9ACTN</name>
<accession>A0ABW4T8F7</accession>
<dbReference type="PANTHER" id="PTHR35802">
    <property type="entry name" value="PROTEASE SYNTHASE AND SPORULATION PROTEIN PAI 2"/>
    <property type="match status" value="1"/>
</dbReference>
<dbReference type="EMBL" id="JBHUFV010000061">
    <property type="protein sequence ID" value="MFD1937539.1"/>
    <property type="molecule type" value="Genomic_DNA"/>
</dbReference>
<dbReference type="SUPFAM" id="SSF50475">
    <property type="entry name" value="FMN-binding split barrel"/>
    <property type="match status" value="1"/>
</dbReference>
<dbReference type="InterPro" id="IPR007396">
    <property type="entry name" value="TR_PAI2-type"/>
</dbReference>